<comment type="caution">
    <text evidence="2">The sequence shown here is derived from an EMBL/GenBank/DDBJ whole genome shotgun (WGS) entry which is preliminary data.</text>
</comment>
<dbReference type="Gene3D" id="1.25.10.10">
    <property type="entry name" value="Leucine-rich Repeat Variant"/>
    <property type="match status" value="1"/>
</dbReference>
<dbReference type="EMBL" id="BAABYW010000001">
    <property type="protein sequence ID" value="GAA6410135.1"/>
    <property type="molecule type" value="Genomic_DNA"/>
</dbReference>
<keyword evidence="3" id="KW-1185">Reference proteome</keyword>
<keyword evidence="1" id="KW-1133">Transmembrane helix</keyword>
<protein>
    <recommendedName>
        <fullName evidence="4">HEAT repeat domain-containing protein</fullName>
    </recommendedName>
</protein>
<sequence>MHVLSIKPEMILYFYMASCLAVLVFNILYIFVDKYKGRRLEHRSLEMVDEISGQIQDTKGGNIQEAYFFGLARRLRKLEKLRAFEFSMDEIQKTVPKEDMKEYLEHLRRVFLELVPIYEKRDEIEQAYFASLVEKFEIDRGHKGYDGLMDLMIRMVVNKGVYVRENALKALYMMGNKEAVLAAWEKMEDNEIYHSKKLLSDGLLSFTGDRGELARLLFGHRDRFEPRLILPVMQFIRFLGEDFRSEFLEIMKKETEDKEIRLEAVRYFRKYPYGPAREALQRFLQYHEFLDWEYAAVAAQALASYPGPDTVDCLKEGLKAANWYVRLNCADALIVGLKIQKKDLFDVYNGRDRYAREILHYVTEKIEIKGQEMELRETDV</sequence>
<dbReference type="InterPro" id="IPR011989">
    <property type="entry name" value="ARM-like"/>
</dbReference>
<dbReference type="Proteomes" id="UP001600943">
    <property type="component" value="Unassembled WGS sequence"/>
</dbReference>
<reference evidence="2 3" key="1">
    <citation type="submission" date="2024-04" db="EMBL/GenBank/DDBJ databases">
        <title>Defined microbial consortia suppress multidrug-resistant proinflammatory Enterobacteriaceae via ecological control.</title>
        <authorList>
            <person name="Furuichi M."/>
            <person name="Kawaguchi T."/>
            <person name="Pust M."/>
            <person name="Yasuma K."/>
            <person name="Plichta D."/>
            <person name="Hasegawa N."/>
            <person name="Ohya T."/>
            <person name="Bhattarai S."/>
            <person name="Sasajima S."/>
            <person name="Aoto Y."/>
            <person name="Tuganbaev T."/>
            <person name="Yaginuma M."/>
            <person name="Ueda M."/>
            <person name="Okahashi N."/>
            <person name="Amafuji K."/>
            <person name="Kiridooshi Y."/>
            <person name="Sugita K."/>
            <person name="Strazar M."/>
            <person name="Skelly A."/>
            <person name="Suda W."/>
            <person name="Hattori M."/>
            <person name="Nakamoto N."/>
            <person name="Caballero S."/>
            <person name="Norman J."/>
            <person name="Olle B."/>
            <person name="Tanoue T."/>
            <person name="Arita M."/>
            <person name="Bucci V."/>
            <person name="Atarashi K."/>
            <person name="Xavier R."/>
            <person name="Honda K."/>
        </authorList>
    </citation>
    <scope>NUCLEOTIDE SEQUENCE [LARGE SCALE GENOMIC DNA]</scope>
    <source>
        <strain evidence="3">k04-0078-D8-1</strain>
    </source>
</reference>
<dbReference type="SUPFAM" id="SSF48371">
    <property type="entry name" value="ARM repeat"/>
    <property type="match status" value="1"/>
</dbReference>
<evidence type="ECO:0000313" key="3">
    <source>
        <dbReference type="Proteomes" id="UP001600943"/>
    </source>
</evidence>
<dbReference type="InterPro" id="IPR016024">
    <property type="entry name" value="ARM-type_fold"/>
</dbReference>
<feature type="transmembrane region" description="Helical" evidence="1">
    <location>
        <begin position="12"/>
        <end position="32"/>
    </location>
</feature>
<keyword evidence="1" id="KW-0472">Membrane</keyword>
<evidence type="ECO:0008006" key="4">
    <source>
        <dbReference type="Google" id="ProtNLM"/>
    </source>
</evidence>
<keyword evidence="1" id="KW-0812">Transmembrane</keyword>
<evidence type="ECO:0000313" key="2">
    <source>
        <dbReference type="EMBL" id="GAA6410135.1"/>
    </source>
</evidence>
<dbReference type="RefSeq" id="WP_390408330.1">
    <property type="nucleotide sequence ID" value="NZ_BAABYW010000001.1"/>
</dbReference>
<accession>A0ABQ0BF91</accession>
<evidence type="ECO:0000256" key="1">
    <source>
        <dbReference type="SAM" id="Phobius"/>
    </source>
</evidence>
<gene>
    <name evidence="2" type="ORF">K040078D81_42520</name>
</gene>
<organism evidence="2 3">
    <name type="scientific">Blautia hominis</name>
    <dbReference type="NCBI Taxonomy" id="2025493"/>
    <lineage>
        <taxon>Bacteria</taxon>
        <taxon>Bacillati</taxon>
        <taxon>Bacillota</taxon>
        <taxon>Clostridia</taxon>
        <taxon>Lachnospirales</taxon>
        <taxon>Lachnospiraceae</taxon>
        <taxon>Blautia</taxon>
    </lineage>
</organism>
<name>A0ABQ0BF91_9FIRM</name>
<proteinExistence type="predicted"/>